<dbReference type="AlphaFoldDB" id="A0A1V9XHJ1"/>
<sequence length="284" mass="32004">MLDAQSTDGRSSSTDVHFLIAGDEAERKHAKQQNGNCTANNQKESVEEQKPFTDDAPSGCPFAVKSKGLSDAEVIDNAYETTSSALAFTTRLLVRFPEIQERLREEIIEATNHGTQFDFETLQRCQFLEAVIRESTRMYPPVFSFTARHAAEEKCYDGLTIPKGSTVIASTVSLHYNAEIFPEPNEFRPDRFLPENCTPEMAFAWQPFGAGPRNCIGMRFAQMEIKITLAKLLTKYRLVAEKFDPLGDARISVRKEQPIFNKIRDLLLVTLVKVSDEKKQCPPC</sequence>
<dbReference type="InParanoid" id="A0A1V9XHJ1"/>
<feature type="binding site" description="axial binding residue" evidence="4">
    <location>
        <position position="215"/>
    </location>
    <ligand>
        <name>heme</name>
        <dbReference type="ChEBI" id="CHEBI:30413"/>
    </ligand>
    <ligandPart>
        <name>Fe</name>
        <dbReference type="ChEBI" id="CHEBI:18248"/>
    </ligandPart>
</feature>
<evidence type="ECO:0000256" key="6">
    <source>
        <dbReference type="SAM" id="MobiDB-lite"/>
    </source>
</evidence>
<reference evidence="7 8" key="1">
    <citation type="journal article" date="2017" name="Gigascience">
        <title>Draft genome of the honey bee ectoparasitic mite, Tropilaelaps mercedesae, is shaped by the parasitic life history.</title>
        <authorList>
            <person name="Dong X."/>
            <person name="Armstrong S.D."/>
            <person name="Xia D."/>
            <person name="Makepeace B.L."/>
            <person name="Darby A.C."/>
            <person name="Kadowaki T."/>
        </authorList>
    </citation>
    <scope>NUCLEOTIDE SEQUENCE [LARGE SCALE GENOMIC DNA]</scope>
    <source>
        <strain evidence="7">Wuxi-XJTLU</strain>
    </source>
</reference>
<feature type="region of interest" description="Disordered" evidence="6">
    <location>
        <begin position="27"/>
        <end position="57"/>
    </location>
</feature>
<comment type="cofactor">
    <cofactor evidence="1 4">
        <name>heme</name>
        <dbReference type="ChEBI" id="CHEBI:30413"/>
    </cofactor>
</comment>
<accession>A0A1V9XHJ1</accession>
<dbReference type="Proteomes" id="UP000192247">
    <property type="component" value="Unassembled WGS sequence"/>
</dbReference>
<evidence type="ECO:0000313" key="7">
    <source>
        <dbReference type="EMBL" id="OQR72997.1"/>
    </source>
</evidence>
<dbReference type="InterPro" id="IPR017972">
    <property type="entry name" value="Cyt_P450_CS"/>
</dbReference>
<dbReference type="InterPro" id="IPR036396">
    <property type="entry name" value="Cyt_P450_sf"/>
</dbReference>
<evidence type="ECO:0000256" key="2">
    <source>
        <dbReference type="ARBA" id="ARBA00010617"/>
    </source>
</evidence>
<keyword evidence="5" id="KW-0560">Oxidoreductase</keyword>
<dbReference type="PRINTS" id="PR00463">
    <property type="entry name" value="EP450I"/>
</dbReference>
<feature type="compositionally biased region" description="Polar residues" evidence="6">
    <location>
        <begin position="32"/>
        <end position="43"/>
    </location>
</feature>
<evidence type="ECO:0000256" key="3">
    <source>
        <dbReference type="ARBA" id="ARBA00023033"/>
    </source>
</evidence>
<dbReference type="SUPFAM" id="SSF48264">
    <property type="entry name" value="Cytochrome P450"/>
    <property type="match status" value="1"/>
</dbReference>
<dbReference type="OrthoDB" id="8251073at2759"/>
<dbReference type="GO" id="GO:0004497">
    <property type="term" value="F:monooxygenase activity"/>
    <property type="evidence" value="ECO:0007669"/>
    <property type="project" value="UniProtKB-KW"/>
</dbReference>
<evidence type="ECO:0000256" key="5">
    <source>
        <dbReference type="RuleBase" id="RU000461"/>
    </source>
</evidence>
<keyword evidence="4 5" id="KW-0349">Heme</keyword>
<dbReference type="Pfam" id="PF00067">
    <property type="entry name" value="p450"/>
    <property type="match status" value="1"/>
</dbReference>
<evidence type="ECO:0000256" key="1">
    <source>
        <dbReference type="ARBA" id="ARBA00001971"/>
    </source>
</evidence>
<dbReference type="PANTHER" id="PTHR24305">
    <property type="entry name" value="CYTOCHROME P450"/>
    <property type="match status" value="1"/>
</dbReference>
<dbReference type="InterPro" id="IPR002401">
    <property type="entry name" value="Cyt_P450_E_grp-I"/>
</dbReference>
<organism evidence="7 8">
    <name type="scientific">Tropilaelaps mercedesae</name>
    <dbReference type="NCBI Taxonomy" id="418985"/>
    <lineage>
        <taxon>Eukaryota</taxon>
        <taxon>Metazoa</taxon>
        <taxon>Ecdysozoa</taxon>
        <taxon>Arthropoda</taxon>
        <taxon>Chelicerata</taxon>
        <taxon>Arachnida</taxon>
        <taxon>Acari</taxon>
        <taxon>Parasitiformes</taxon>
        <taxon>Mesostigmata</taxon>
        <taxon>Gamasina</taxon>
        <taxon>Dermanyssoidea</taxon>
        <taxon>Laelapidae</taxon>
        <taxon>Tropilaelaps</taxon>
    </lineage>
</organism>
<dbReference type="InterPro" id="IPR001128">
    <property type="entry name" value="Cyt_P450"/>
</dbReference>
<name>A0A1V9XHJ1_9ACAR</name>
<dbReference type="PRINTS" id="PR00385">
    <property type="entry name" value="P450"/>
</dbReference>
<evidence type="ECO:0000256" key="4">
    <source>
        <dbReference type="PIRSR" id="PIRSR602401-1"/>
    </source>
</evidence>
<proteinExistence type="inferred from homology"/>
<dbReference type="GO" id="GO:0005506">
    <property type="term" value="F:iron ion binding"/>
    <property type="evidence" value="ECO:0007669"/>
    <property type="project" value="InterPro"/>
</dbReference>
<dbReference type="GO" id="GO:0020037">
    <property type="term" value="F:heme binding"/>
    <property type="evidence" value="ECO:0007669"/>
    <property type="project" value="InterPro"/>
</dbReference>
<dbReference type="InterPro" id="IPR050121">
    <property type="entry name" value="Cytochrome_P450_monoxygenase"/>
</dbReference>
<dbReference type="PANTHER" id="PTHR24305:SF166">
    <property type="entry name" value="CYTOCHROME P450 12A4, MITOCHONDRIAL-RELATED"/>
    <property type="match status" value="1"/>
</dbReference>
<comment type="similarity">
    <text evidence="2 5">Belongs to the cytochrome P450 family.</text>
</comment>
<dbReference type="EMBL" id="MNPL01010680">
    <property type="protein sequence ID" value="OQR72997.1"/>
    <property type="molecule type" value="Genomic_DNA"/>
</dbReference>
<keyword evidence="4 5" id="KW-0408">Iron</keyword>
<evidence type="ECO:0000313" key="8">
    <source>
        <dbReference type="Proteomes" id="UP000192247"/>
    </source>
</evidence>
<keyword evidence="8" id="KW-1185">Reference proteome</keyword>
<keyword evidence="4 5" id="KW-0479">Metal-binding</keyword>
<gene>
    <name evidence="7" type="ORF">BIW11_10022</name>
</gene>
<dbReference type="STRING" id="418985.A0A1V9XHJ1"/>
<dbReference type="GO" id="GO:0016705">
    <property type="term" value="F:oxidoreductase activity, acting on paired donors, with incorporation or reduction of molecular oxygen"/>
    <property type="evidence" value="ECO:0007669"/>
    <property type="project" value="InterPro"/>
</dbReference>
<dbReference type="PROSITE" id="PS00086">
    <property type="entry name" value="CYTOCHROME_P450"/>
    <property type="match status" value="1"/>
</dbReference>
<feature type="compositionally biased region" description="Basic and acidic residues" evidence="6">
    <location>
        <begin position="44"/>
        <end position="53"/>
    </location>
</feature>
<keyword evidence="3 5" id="KW-0503">Monooxygenase</keyword>
<protein>
    <submittedName>
        <fullName evidence="7">Thromboxane-A synthase-like</fullName>
    </submittedName>
</protein>
<comment type="caution">
    <text evidence="7">The sequence shown here is derived from an EMBL/GenBank/DDBJ whole genome shotgun (WGS) entry which is preliminary data.</text>
</comment>
<dbReference type="Gene3D" id="1.10.630.10">
    <property type="entry name" value="Cytochrome P450"/>
    <property type="match status" value="1"/>
</dbReference>